<gene>
    <name evidence="1" type="ORF">E0H58_17500</name>
</gene>
<proteinExistence type="predicted"/>
<sequence>MRAAVVALLDAGNNVILDEMPVDATIMPAWRKALTGYDVRWVALQAPLEVIEERELERHHGRHLGNARGHYGHGMDGPFDLVLDAANLTPTERATTIATL</sequence>
<organism evidence="1 2">
    <name type="scientific">Kribbella speibonae</name>
    <dbReference type="NCBI Taxonomy" id="1572660"/>
    <lineage>
        <taxon>Bacteria</taxon>
        <taxon>Bacillati</taxon>
        <taxon>Actinomycetota</taxon>
        <taxon>Actinomycetes</taxon>
        <taxon>Propionibacteriales</taxon>
        <taxon>Kribbellaceae</taxon>
        <taxon>Kribbella</taxon>
    </lineage>
</organism>
<reference evidence="1 2" key="1">
    <citation type="submission" date="2019-02" db="EMBL/GenBank/DDBJ databases">
        <title>Kribbella capetownensis sp. nov. and Kribbella speibonae sp. nov., isolated from soil.</title>
        <authorList>
            <person name="Curtis S.M."/>
            <person name="Norton I."/>
            <person name="Everest G.J."/>
            <person name="Meyers P.R."/>
        </authorList>
    </citation>
    <scope>NUCLEOTIDE SEQUENCE [LARGE SCALE GENOMIC DNA]</scope>
    <source>
        <strain evidence="1 2">SK5</strain>
    </source>
</reference>
<keyword evidence="2" id="KW-1185">Reference proteome</keyword>
<comment type="caution">
    <text evidence="1">The sequence shown here is derived from an EMBL/GenBank/DDBJ whole genome shotgun (WGS) entry which is preliminary data.</text>
</comment>
<protein>
    <submittedName>
        <fullName evidence="1">Uncharacterized protein</fullName>
    </submittedName>
</protein>
<dbReference type="SUPFAM" id="SSF52540">
    <property type="entry name" value="P-loop containing nucleoside triphosphate hydrolases"/>
    <property type="match status" value="1"/>
</dbReference>
<dbReference type="Pfam" id="PF07931">
    <property type="entry name" value="CPT"/>
    <property type="match status" value="1"/>
</dbReference>
<accession>A0ABY2A8X8</accession>
<evidence type="ECO:0000313" key="2">
    <source>
        <dbReference type="Proteomes" id="UP000292385"/>
    </source>
</evidence>
<dbReference type="InterPro" id="IPR027417">
    <property type="entry name" value="P-loop_NTPase"/>
</dbReference>
<dbReference type="Proteomes" id="UP000292385">
    <property type="component" value="Unassembled WGS sequence"/>
</dbReference>
<name>A0ABY2A8X8_9ACTN</name>
<dbReference type="Gene3D" id="3.40.50.300">
    <property type="entry name" value="P-loop containing nucleotide triphosphate hydrolases"/>
    <property type="match status" value="1"/>
</dbReference>
<dbReference type="EMBL" id="SJJY01000003">
    <property type="protein sequence ID" value="TCC23566.1"/>
    <property type="molecule type" value="Genomic_DNA"/>
</dbReference>
<evidence type="ECO:0000313" key="1">
    <source>
        <dbReference type="EMBL" id="TCC23566.1"/>
    </source>
</evidence>